<evidence type="ECO:0000259" key="1">
    <source>
        <dbReference type="Pfam" id="PF01973"/>
    </source>
</evidence>
<dbReference type="EMBL" id="WBUI01000001">
    <property type="protein sequence ID" value="KAB2935426.1"/>
    <property type="molecule type" value="Genomic_DNA"/>
</dbReference>
<comment type="caution">
    <text evidence="2">The sequence shown here is derived from an EMBL/GenBank/DDBJ whole genome shotgun (WGS) entry which is preliminary data.</text>
</comment>
<evidence type="ECO:0000313" key="3">
    <source>
        <dbReference type="Proteomes" id="UP000460298"/>
    </source>
</evidence>
<evidence type="ECO:0000313" key="2">
    <source>
        <dbReference type="EMBL" id="KAB2935426.1"/>
    </source>
</evidence>
<accession>A0A833H4V2</accession>
<reference evidence="2 3" key="1">
    <citation type="submission" date="2019-10" db="EMBL/GenBank/DDBJ databases">
        <title>Extracellular Electron Transfer in a Candidatus Methanoperedens spp. Enrichment Culture.</title>
        <authorList>
            <person name="Berger S."/>
            <person name="Rangel Shaw D."/>
            <person name="Berben T."/>
            <person name="In 'T Zandt M."/>
            <person name="Frank J."/>
            <person name="Reimann J."/>
            <person name="Jetten M.S.M."/>
            <person name="Welte C.U."/>
        </authorList>
    </citation>
    <scope>NUCLEOTIDE SEQUENCE [LARGE SCALE GENOMIC DNA]</scope>
    <source>
        <strain evidence="2">SB12</strain>
    </source>
</reference>
<dbReference type="PANTHER" id="PTHR41786:SF1">
    <property type="entry name" value="6-HYDROXYMETHYLPTERIN DIPHOSPHOKINASE MPTE-LIKE DOMAIN-CONTAINING PROTEIN"/>
    <property type="match status" value="1"/>
</dbReference>
<dbReference type="Pfam" id="PF01973">
    <property type="entry name" value="MptE-like"/>
    <property type="match status" value="1"/>
</dbReference>
<proteinExistence type="predicted"/>
<gene>
    <name evidence="2" type="ORF">F9K24_01475</name>
</gene>
<sequence length="578" mass="63833">MTDDVLFLPDADTAQQLMLNGRAVHSRHAQREAERQAAEILAQSPRSVILLSPGLGFVLDLLLERSDATLLWIEPNERIREAALRRLVSKLTDLRRRIVDGETIYSSKSGDRLILRNSLPDFAHLRSLLPGTPDTWHVFSLRATFRSQYVSFVADLEQSGFRETVNRNTLKRFDRIWLKNLYYNLATASQLRPVSSLFESHRNMPAVVVSAGPSLDRCLPALAEHRSRFILIAVDTAVSALRHFGLDPDYLLSVDAQAPNFLHVRSYTGEATLVVDTTVSYLALRHLKGPYCTFQNPLPAVSILLKMLFPDGAGELQFGGSVSTNAFDLALRLGCSPVYLCGLDLSFPENRIHARGSALEEAALAKTHRLHTAHQQNHAQLTAIDRRYLQNSESRAVPTNDKLLIFYEWYRSRLPAPPVVHVDGGGASFSRVPRIGSEKLAEALAAHPKLAEMTKMRPGGSNAARTNGTETIDTEAILESLPSFAGDLLERLDDALKAAEDLLAGAPSAELAGQLLQLDKDLGFSVTRLLSSGMQSSLLSNEGVIPSGESLTAFFNDLRASLRLHQKLISRCRQFTDS</sequence>
<dbReference type="PANTHER" id="PTHR41786">
    <property type="entry name" value="MOTILITY ACCESSORY FACTOR MAF"/>
    <property type="match status" value="1"/>
</dbReference>
<feature type="domain" description="6-hydroxymethylpterin diphosphokinase MptE-like" evidence="1">
    <location>
        <begin position="179"/>
        <end position="349"/>
    </location>
</feature>
<protein>
    <submittedName>
        <fullName evidence="2">DUF115 domain-containing protein</fullName>
    </submittedName>
</protein>
<dbReference type="Proteomes" id="UP000460298">
    <property type="component" value="Unassembled WGS sequence"/>
</dbReference>
<dbReference type="InterPro" id="IPR002826">
    <property type="entry name" value="MptE-like"/>
</dbReference>
<dbReference type="AlphaFoldDB" id="A0A833H4V2"/>
<organism evidence="2 3">
    <name type="scientific">Leptonema illini</name>
    <dbReference type="NCBI Taxonomy" id="183"/>
    <lineage>
        <taxon>Bacteria</taxon>
        <taxon>Pseudomonadati</taxon>
        <taxon>Spirochaetota</taxon>
        <taxon>Spirochaetia</taxon>
        <taxon>Leptospirales</taxon>
        <taxon>Leptospiraceae</taxon>
        <taxon>Leptonema</taxon>
    </lineage>
</organism>
<name>A0A833H4V2_9LEPT</name>